<evidence type="ECO:0000313" key="2">
    <source>
        <dbReference type="Proteomes" id="UP000031666"/>
    </source>
</evidence>
<name>A0A0B8QV15_9VIBR</name>
<accession>A0A0B8QV15</accession>
<dbReference type="EMBL" id="BBSC01000011">
    <property type="protein sequence ID" value="GAM77929.1"/>
    <property type="molecule type" value="Genomic_DNA"/>
</dbReference>
<proteinExistence type="predicted"/>
<organism evidence="1 2">
    <name type="scientific">Vibrio ishigakensis</name>
    <dbReference type="NCBI Taxonomy" id="1481914"/>
    <lineage>
        <taxon>Bacteria</taxon>
        <taxon>Pseudomonadati</taxon>
        <taxon>Pseudomonadota</taxon>
        <taxon>Gammaproteobacteria</taxon>
        <taxon>Vibrionales</taxon>
        <taxon>Vibrionaceae</taxon>
        <taxon>Vibrio</taxon>
    </lineage>
</organism>
<reference evidence="1 2" key="2">
    <citation type="submission" date="2015-01" db="EMBL/GenBank/DDBJ databases">
        <authorList>
            <consortium name="NBRP consortium"/>
            <person name="Sawabe T."/>
            <person name="Meirelles P."/>
            <person name="Feng G."/>
            <person name="Sayaka M."/>
            <person name="Hattori M."/>
            <person name="Ohkuma M."/>
        </authorList>
    </citation>
    <scope>NUCLEOTIDE SEQUENCE [LARGE SCALE GENOMIC DNA]</scope>
    <source>
        <strain evidence="2">JCM 19241</strain>
    </source>
</reference>
<gene>
    <name evidence="1" type="ORF">JCM19241_657</name>
</gene>
<sequence>MMELVGAEDTGSKAGMTDFKHCWPYKQKARKVNPAGF</sequence>
<comment type="caution">
    <text evidence="1">The sequence shown here is derived from an EMBL/GenBank/DDBJ whole genome shotgun (WGS) entry which is preliminary data.</text>
</comment>
<reference evidence="1 2" key="1">
    <citation type="submission" date="2015-01" db="EMBL/GenBank/DDBJ databases">
        <title>Vibrio sp. C94 JCM 19241 whole genome shotgun sequence.</title>
        <authorList>
            <person name="Sawabe T."/>
            <person name="Meirelles P."/>
            <person name="Feng G."/>
            <person name="Sayaka M."/>
            <person name="Hattori M."/>
            <person name="Ohkuma M."/>
        </authorList>
    </citation>
    <scope>NUCLEOTIDE SEQUENCE [LARGE SCALE GENOMIC DNA]</scope>
    <source>
        <strain evidence="2">JCM 19241</strain>
    </source>
</reference>
<evidence type="ECO:0000313" key="1">
    <source>
        <dbReference type="EMBL" id="GAM77929.1"/>
    </source>
</evidence>
<dbReference type="AlphaFoldDB" id="A0A0B8QV15"/>
<protein>
    <submittedName>
        <fullName evidence="1">Uncharacterized protein</fullName>
    </submittedName>
</protein>
<dbReference type="Proteomes" id="UP000031666">
    <property type="component" value="Unassembled WGS sequence"/>
</dbReference>